<feature type="region of interest" description="Disordered" evidence="6">
    <location>
        <begin position="537"/>
        <end position="585"/>
    </location>
</feature>
<dbReference type="EMBL" id="KZ819668">
    <property type="protein sequence ID" value="PWN27321.1"/>
    <property type="molecule type" value="Genomic_DNA"/>
</dbReference>
<dbReference type="SUPFAM" id="SSF52540">
    <property type="entry name" value="P-loop containing nucleoside triphosphate hydrolases"/>
    <property type="match status" value="1"/>
</dbReference>
<evidence type="ECO:0000256" key="3">
    <source>
        <dbReference type="ARBA" id="ARBA00022679"/>
    </source>
</evidence>
<dbReference type="EC" id="2.7.1.48" evidence="2"/>
<organism evidence="9 10">
    <name type="scientific">Jaminaea rosea</name>
    <dbReference type="NCBI Taxonomy" id="1569628"/>
    <lineage>
        <taxon>Eukaryota</taxon>
        <taxon>Fungi</taxon>
        <taxon>Dikarya</taxon>
        <taxon>Basidiomycota</taxon>
        <taxon>Ustilaginomycotina</taxon>
        <taxon>Exobasidiomycetes</taxon>
        <taxon>Microstromatales</taxon>
        <taxon>Microstromatales incertae sedis</taxon>
        <taxon>Jaminaea</taxon>
    </lineage>
</organism>
<evidence type="ECO:0000256" key="2">
    <source>
        <dbReference type="ARBA" id="ARBA00012137"/>
    </source>
</evidence>
<dbReference type="GO" id="GO:0004849">
    <property type="term" value="F:uridine kinase activity"/>
    <property type="evidence" value="ECO:0007669"/>
    <property type="project" value="UniProtKB-EC"/>
</dbReference>
<keyword evidence="10" id="KW-1185">Reference proteome</keyword>
<sequence length="603" mass="66174">MALSPSSLEASTSRQQPPRQAGLTTSSKTLVETRSGRSPWYGLDGLPSEAYVIGVAGGSASGKTSVANRVLAKLNVPTVAVVSQDSFYKPLNPEQSKMAFSNNWNFDCEAAFDQDLLKQCIIDLKNCKAVEVPVYSFAQHQRVDETKYLYGASVVIIEGLFVLSDPELRKLLDLKIYVQADSDLMLARRITRDTKERGRDVHGIIEHYLRWVKPAMDNSIQPTAKWADLIVPGQSNDVAVDVVAQHVKRQLDARANRLRSELSKTPMTPAARGAASTSASYETLQSALISRHFTGLSRTPSTSSLSDSSADISNNLTQAILPASVHLLPPTPQLLGLLTIMHDATTSAADFVFYTDRVCQILMEAASSHLPYREKSVVCGGTGRTWKGKVLDTDNVCTITIQRSGSVLENAARRSIPALVQGSLLIQSTQEDGEPQLYDVRLPDSLRRRSSATSSHVLLLDAQIGTGAAAFMAIRVMLDHCVPQENIVFVSILASAKGGIWALARAFPRVKIVLAGVDGGLRKCRIEYPRRGHELEDATRRLQGRAGTGPRRLLSDDEDDDDDDEDEDQEYDEREQEVSRSRTKTIWAITPGMGSIGDRYYRT</sequence>
<dbReference type="Pfam" id="PF00485">
    <property type="entry name" value="PRK"/>
    <property type="match status" value="1"/>
</dbReference>
<dbReference type="SUPFAM" id="SSF53271">
    <property type="entry name" value="PRTase-like"/>
    <property type="match status" value="1"/>
</dbReference>
<dbReference type="Gene3D" id="3.40.50.2020">
    <property type="match status" value="1"/>
</dbReference>
<dbReference type="NCBIfam" id="NF004018">
    <property type="entry name" value="PRK05480.1"/>
    <property type="match status" value="1"/>
</dbReference>
<dbReference type="RefSeq" id="XP_025361933.1">
    <property type="nucleotide sequence ID" value="XM_025504426.1"/>
</dbReference>
<dbReference type="Gene3D" id="3.40.50.300">
    <property type="entry name" value="P-loop containing nucleotide triphosphate hydrolases"/>
    <property type="match status" value="1"/>
</dbReference>
<evidence type="ECO:0000256" key="5">
    <source>
        <dbReference type="ARBA" id="ARBA00022777"/>
    </source>
</evidence>
<gene>
    <name evidence="9" type="ORF">BDZ90DRAFT_220279</name>
</gene>
<dbReference type="InterPro" id="IPR000764">
    <property type="entry name" value="Uridine_kinase-like"/>
</dbReference>
<keyword evidence="3" id="KW-0808">Transferase</keyword>
<dbReference type="Pfam" id="PF14681">
    <property type="entry name" value="UPRTase"/>
    <property type="match status" value="1"/>
</dbReference>
<feature type="domain" description="Phosphoribosyltransferase" evidence="8">
    <location>
        <begin position="329"/>
        <end position="523"/>
    </location>
</feature>
<dbReference type="InterPro" id="IPR029057">
    <property type="entry name" value="PRTase-like"/>
</dbReference>
<name>A0A316USL4_9BASI</name>
<evidence type="ECO:0000256" key="1">
    <source>
        <dbReference type="ARBA" id="ARBA00004690"/>
    </source>
</evidence>
<dbReference type="AlphaFoldDB" id="A0A316USL4"/>
<evidence type="ECO:0000259" key="8">
    <source>
        <dbReference type="Pfam" id="PF14681"/>
    </source>
</evidence>
<evidence type="ECO:0000313" key="10">
    <source>
        <dbReference type="Proteomes" id="UP000245884"/>
    </source>
</evidence>
<dbReference type="InterPro" id="IPR027417">
    <property type="entry name" value="P-loop_NTPase"/>
</dbReference>
<proteinExistence type="predicted"/>
<dbReference type="UniPathway" id="UPA00574">
    <property type="reaction ID" value="UER00637"/>
</dbReference>
<dbReference type="InterPro" id="IPR000836">
    <property type="entry name" value="PRTase_dom"/>
</dbReference>
<evidence type="ECO:0000259" key="7">
    <source>
        <dbReference type="Pfam" id="PF00485"/>
    </source>
</evidence>
<protein>
    <recommendedName>
        <fullName evidence="2">uridine/cytidine kinase</fullName>
        <ecNumber evidence="2">2.7.1.48</ecNumber>
    </recommendedName>
</protein>
<dbReference type="STRING" id="1569628.A0A316USL4"/>
<evidence type="ECO:0000256" key="6">
    <source>
        <dbReference type="SAM" id="MobiDB-lite"/>
    </source>
</evidence>
<keyword evidence="4" id="KW-0547">Nucleotide-binding</keyword>
<feature type="region of interest" description="Disordered" evidence="6">
    <location>
        <begin position="1"/>
        <end position="29"/>
    </location>
</feature>
<dbReference type="FunFam" id="3.40.50.300:FF:002070">
    <property type="entry name" value="Uridine kinase"/>
    <property type="match status" value="1"/>
</dbReference>
<dbReference type="CDD" id="cd02023">
    <property type="entry name" value="UMPK"/>
    <property type="match status" value="1"/>
</dbReference>
<evidence type="ECO:0000313" key="9">
    <source>
        <dbReference type="EMBL" id="PWN27321.1"/>
    </source>
</evidence>
<comment type="pathway">
    <text evidence="1">Pyrimidine metabolism; UMP biosynthesis via salvage pathway; UMP from uridine: step 1/1.</text>
</comment>
<dbReference type="GO" id="GO:0044206">
    <property type="term" value="P:UMP salvage"/>
    <property type="evidence" value="ECO:0007669"/>
    <property type="project" value="UniProtKB-UniPathway"/>
</dbReference>
<dbReference type="InterPro" id="IPR006083">
    <property type="entry name" value="PRK/URK"/>
</dbReference>
<accession>A0A316USL4</accession>
<dbReference type="PRINTS" id="PR00988">
    <property type="entry name" value="URIDINKINASE"/>
</dbReference>
<reference evidence="9 10" key="1">
    <citation type="journal article" date="2018" name="Mol. Biol. Evol.">
        <title>Broad Genomic Sampling Reveals a Smut Pathogenic Ancestry of the Fungal Clade Ustilaginomycotina.</title>
        <authorList>
            <person name="Kijpornyongpan T."/>
            <person name="Mondo S.J."/>
            <person name="Barry K."/>
            <person name="Sandor L."/>
            <person name="Lee J."/>
            <person name="Lipzen A."/>
            <person name="Pangilinan J."/>
            <person name="LaButti K."/>
            <person name="Hainaut M."/>
            <person name="Henrissat B."/>
            <person name="Grigoriev I.V."/>
            <person name="Spatafora J.W."/>
            <person name="Aime M.C."/>
        </authorList>
    </citation>
    <scope>NUCLEOTIDE SEQUENCE [LARGE SCALE GENOMIC DNA]</scope>
    <source>
        <strain evidence="9 10">MCA 5214</strain>
    </source>
</reference>
<dbReference type="Proteomes" id="UP000245884">
    <property type="component" value="Unassembled WGS sequence"/>
</dbReference>
<feature type="domain" description="Phosphoribulokinase/uridine kinase" evidence="7">
    <location>
        <begin position="52"/>
        <end position="233"/>
    </location>
</feature>
<dbReference type="OrthoDB" id="738517at2759"/>
<feature type="compositionally biased region" description="Acidic residues" evidence="6">
    <location>
        <begin position="556"/>
        <end position="575"/>
    </location>
</feature>
<keyword evidence="5" id="KW-0418">Kinase</keyword>
<dbReference type="GeneID" id="37026249"/>
<dbReference type="PANTHER" id="PTHR10285">
    <property type="entry name" value="URIDINE KINASE"/>
    <property type="match status" value="1"/>
</dbReference>
<evidence type="ECO:0000256" key="4">
    <source>
        <dbReference type="ARBA" id="ARBA00022741"/>
    </source>
</evidence>
<dbReference type="GO" id="GO:0005524">
    <property type="term" value="F:ATP binding"/>
    <property type="evidence" value="ECO:0007669"/>
    <property type="project" value="InterPro"/>
</dbReference>